<reference evidence="5" key="1">
    <citation type="submission" date="2022-10" db="EMBL/GenBank/DDBJ databases">
        <title>Adaptive evolution leads to modifications in subtelomeric GC content in a zoonotic Cryptosporidium species.</title>
        <authorList>
            <person name="Li J."/>
            <person name="Feng Y."/>
            <person name="Xiao L."/>
        </authorList>
    </citation>
    <scope>NUCLEOTIDE SEQUENCE</scope>
    <source>
        <strain evidence="5">25894</strain>
    </source>
</reference>
<dbReference type="PANTHER" id="PTHR45626:SF14">
    <property type="entry name" value="ATP-DEPENDENT DNA HELICASE (EUROFUNG)"/>
    <property type="match status" value="1"/>
</dbReference>
<dbReference type="InterPro" id="IPR050628">
    <property type="entry name" value="SNF2_RAD54_helicase_TF"/>
</dbReference>
<comment type="caution">
    <text evidence="5">The sequence shown here is derived from an EMBL/GenBank/DDBJ whole genome shotgun (WGS) entry which is preliminary data.</text>
</comment>
<dbReference type="SMART" id="SM00487">
    <property type="entry name" value="DEXDc"/>
    <property type="match status" value="1"/>
</dbReference>
<dbReference type="InterPro" id="IPR027417">
    <property type="entry name" value="P-loop_NTPase"/>
</dbReference>
<keyword evidence="6" id="KW-1185">Reference proteome</keyword>
<evidence type="ECO:0000256" key="1">
    <source>
        <dbReference type="ARBA" id="ARBA00022741"/>
    </source>
</evidence>
<dbReference type="InterPro" id="IPR001650">
    <property type="entry name" value="Helicase_C-like"/>
</dbReference>
<dbReference type="InterPro" id="IPR000330">
    <property type="entry name" value="SNF2_N"/>
</dbReference>
<dbReference type="SMART" id="SM00490">
    <property type="entry name" value="HELICc"/>
    <property type="match status" value="1"/>
</dbReference>
<evidence type="ECO:0000259" key="4">
    <source>
        <dbReference type="PROSITE" id="PS51194"/>
    </source>
</evidence>
<dbReference type="EMBL" id="JAPCXB010000074">
    <property type="protein sequence ID" value="KAJ1609993.1"/>
    <property type="molecule type" value="Genomic_DNA"/>
</dbReference>
<feature type="domain" description="Helicase C-terminal" evidence="4">
    <location>
        <begin position="803"/>
        <end position="967"/>
    </location>
</feature>
<keyword evidence="1" id="KW-0547">Nucleotide-binding</keyword>
<dbReference type="InterPro" id="IPR014001">
    <property type="entry name" value="Helicase_ATP-bd"/>
</dbReference>
<keyword evidence="3" id="KW-0067">ATP-binding</keyword>
<dbReference type="Gene3D" id="3.40.50.300">
    <property type="entry name" value="P-loop containing nucleotide triphosphate hydrolases"/>
    <property type="match status" value="2"/>
</dbReference>
<proteinExistence type="predicted"/>
<dbReference type="Pfam" id="PF00271">
    <property type="entry name" value="Helicase_C"/>
    <property type="match status" value="1"/>
</dbReference>
<evidence type="ECO:0000256" key="3">
    <source>
        <dbReference type="ARBA" id="ARBA00022840"/>
    </source>
</evidence>
<protein>
    <submittedName>
        <fullName evidence="5">DEXDc+HELICc'DEXDc+HELICc</fullName>
    </submittedName>
</protein>
<evidence type="ECO:0000313" key="6">
    <source>
        <dbReference type="Proteomes" id="UP001071777"/>
    </source>
</evidence>
<evidence type="ECO:0000313" key="5">
    <source>
        <dbReference type="EMBL" id="KAJ1609993.1"/>
    </source>
</evidence>
<organism evidence="5 6">
    <name type="scientific">Cryptosporidium canis</name>
    <dbReference type="NCBI Taxonomy" id="195482"/>
    <lineage>
        <taxon>Eukaryota</taxon>
        <taxon>Sar</taxon>
        <taxon>Alveolata</taxon>
        <taxon>Apicomplexa</taxon>
        <taxon>Conoidasida</taxon>
        <taxon>Coccidia</taxon>
        <taxon>Eucoccidiorida</taxon>
        <taxon>Eimeriorina</taxon>
        <taxon>Cryptosporidiidae</taxon>
        <taxon>Cryptosporidium</taxon>
    </lineage>
</organism>
<evidence type="ECO:0000256" key="2">
    <source>
        <dbReference type="ARBA" id="ARBA00022801"/>
    </source>
</evidence>
<name>A0ABQ8P6E2_9CRYT</name>
<dbReference type="PANTHER" id="PTHR45626">
    <property type="entry name" value="TRANSCRIPTION TERMINATION FACTOR 2-RELATED"/>
    <property type="match status" value="1"/>
</dbReference>
<dbReference type="SUPFAM" id="SSF52540">
    <property type="entry name" value="P-loop containing nucleoside triphosphate hydrolases"/>
    <property type="match status" value="2"/>
</dbReference>
<dbReference type="Pfam" id="PF00176">
    <property type="entry name" value="SNF2-rel_dom"/>
    <property type="match status" value="1"/>
</dbReference>
<dbReference type="PROSITE" id="PS51194">
    <property type="entry name" value="HELICASE_CTER"/>
    <property type="match status" value="1"/>
</dbReference>
<keyword evidence="2" id="KW-0378">Hydrolase</keyword>
<gene>
    <name evidence="5" type="ORF">OJ252_2039</name>
</gene>
<accession>A0ABQ8P6E2</accession>
<sequence length="981" mass="114372">MGINQHPKYLNFNISNQAFQRNSNIALYFNHTNKIIHLGFIPKSIIEFKNNYFGITRGGIFCDEPGLGKTLTILSLINKTYGQISNTHINRNISYFEYPHGVIQLLYQINQINSFRLYLTNINNNTPTIDLINLLSIPTQTCSETSNESSESNKPFLLLPSGSTLIIVPNHLIQHWAEEIKKWYNVEVISSITNTHCREISKSQISNHKAMIYLFDDPSKDHIPEPNILASSKIVILSYRMLTRQFQLCKVKQNYTRAYINKNNKSNNSDEQTFFRPEMSSILQIKWLRLIMDEGHNIGNSEISSTLYQQFIFKIQSEFKWIMSGTPLPISIIKSIHTNIPNIFKFLKLAIICEKTRNYEQESVRRSRSSIRMEDHEKSSNNFINHSSILKLISKPNQSIKLSPIGLFALFTQIASIVVINQKNGYLRNHLPNLIGPIKKAIQPFIDHEFYIYHLLCELTQRNLFCTYFNHDNIDSLLHPHNVNYRQEVIWNLRFASILGFTMNIKDFILDHNKLELIRNMNLSIPYISVSSKDIQELRLMLENRHPDYENDYFYPPESSSRLQYVLDYFTNIKLSPLKDDSESENCPSSPNYYKCDSCKQIILFPLIIPCPKIHLVCIYCIMKKHGYDPIKVDLSSPNNQMSSNLNLKNKFYWPKRGPIRFCVICGDLFQINSDFFDRLQVPIQISHLELKNMVDSNSSMEIIPKDFQINTSSNMTAYFNFPLICQLRDLLLRNFKSPEIEETINQLYKKFADIRISHINNYLYNYIHSFGDSILPFNEIYNNIPLISIGLISLSSSKLRYTLHCILKDLEENPNIKIMIVSSLWQQLDFLFYTLTIILNVGACRYYPHIPKSELKRSISNFKKENKTNNFPVLLLSIDIGSHGLDLSCVSNVYILDPIADESIENQTISRAHRIRSSGVSYSYFVKVKYCLIKDTFEDLLFDYIQYKRFVDQNSKSLVKRNSNLRDEDLDKKRKIQELI</sequence>
<dbReference type="Proteomes" id="UP001071777">
    <property type="component" value="Unassembled WGS sequence"/>
</dbReference>